<name>A0AAU7SUN4_9GAMM</name>
<dbReference type="RefSeq" id="WP_166166664.1">
    <property type="nucleotide sequence ID" value="NZ_CP157981.1"/>
</dbReference>
<dbReference type="AlphaFoldDB" id="A0AAU7SUN4"/>
<reference evidence="1" key="1">
    <citation type="submission" date="2024-06" db="EMBL/GenBank/DDBJ databases">
        <authorList>
            <person name="Song Z."/>
        </authorList>
    </citation>
    <scope>NUCLEOTIDE SEQUENCE</scope>
    <source>
        <strain evidence="1">A1-4-2</strain>
    </source>
</reference>
<accession>A0AAU7SUN4</accession>
<dbReference type="EMBL" id="CP157981">
    <property type="protein sequence ID" value="XBU14616.1"/>
    <property type="molecule type" value="Genomic_DNA"/>
</dbReference>
<proteinExistence type="predicted"/>
<protein>
    <submittedName>
        <fullName evidence="1">Uncharacterized protein</fullName>
    </submittedName>
</protein>
<sequence length="106" mass="12299">MNITAKKDDIFSVATLLYARLRKVNSRVIDVMYLMQDRSYAHHVVTLALETKDPELASYVERLRALLDLQDDRELINGEDQQIRLSKENNANKKVFDEGHVSFSLF</sequence>
<organism evidence="1">
    <name type="scientific">Acinetobacter sp. A1-4-2</name>
    <dbReference type="NCBI Taxonomy" id="3156489"/>
    <lineage>
        <taxon>Bacteria</taxon>
        <taxon>Pseudomonadati</taxon>
        <taxon>Pseudomonadota</taxon>
        <taxon>Gammaproteobacteria</taxon>
        <taxon>Moraxellales</taxon>
        <taxon>Moraxellaceae</taxon>
        <taxon>Acinetobacter</taxon>
    </lineage>
</organism>
<gene>
    <name evidence="1" type="ORF">ABJ384_09000</name>
</gene>
<evidence type="ECO:0000313" key="1">
    <source>
        <dbReference type="EMBL" id="XBU14616.1"/>
    </source>
</evidence>